<keyword evidence="2" id="KW-1185">Reference proteome</keyword>
<evidence type="ECO:0000313" key="1">
    <source>
        <dbReference type="EMBL" id="RHY14433.1"/>
    </source>
</evidence>
<accession>A0A418AEW9</accession>
<evidence type="ECO:0000313" key="2">
    <source>
        <dbReference type="Proteomes" id="UP000285060"/>
    </source>
</evidence>
<dbReference type="AlphaFoldDB" id="A0A418AEW9"/>
<protein>
    <recommendedName>
        <fullName evidence="3">Reverse transcriptase domain-containing protein</fullName>
    </recommendedName>
</protein>
<proteinExistence type="predicted"/>
<evidence type="ECO:0008006" key="3">
    <source>
        <dbReference type="Google" id="ProtNLM"/>
    </source>
</evidence>
<organism evidence="1 2">
    <name type="scientific">Aphanomyces invadans</name>
    <dbReference type="NCBI Taxonomy" id="157072"/>
    <lineage>
        <taxon>Eukaryota</taxon>
        <taxon>Sar</taxon>
        <taxon>Stramenopiles</taxon>
        <taxon>Oomycota</taxon>
        <taxon>Saprolegniomycetes</taxon>
        <taxon>Saprolegniales</taxon>
        <taxon>Verrucalvaceae</taxon>
        <taxon>Aphanomyces</taxon>
    </lineage>
</organism>
<dbReference type="Proteomes" id="UP000285060">
    <property type="component" value="Unassembled WGS sequence"/>
</dbReference>
<name>A0A418AEW9_9STRA</name>
<sequence length="139" mass="15878">MRSAREKGPGPNALPHKVLRLKPTKWALAFELVFNHQLGSSSKLKYMQTFSTIILLHKKGDRDVACNYRPTNLNNTDVNIIARDPAALITQLELIESFCAFYGFKLNRNKTKLLTYGSLERTIPGRPSGQKRPRKRWVP</sequence>
<dbReference type="EMBL" id="QUSY01004204">
    <property type="protein sequence ID" value="RHY14433.1"/>
    <property type="molecule type" value="Genomic_DNA"/>
</dbReference>
<gene>
    <name evidence="1" type="ORF">DYB32_010851</name>
</gene>
<comment type="caution">
    <text evidence="1">The sequence shown here is derived from an EMBL/GenBank/DDBJ whole genome shotgun (WGS) entry which is preliminary data.</text>
</comment>
<reference evidence="1 2" key="1">
    <citation type="submission" date="2018-08" db="EMBL/GenBank/DDBJ databases">
        <title>Aphanomyces genome sequencing and annotation.</title>
        <authorList>
            <person name="Minardi D."/>
            <person name="Oidtmann B."/>
            <person name="Van Der Giezen M."/>
            <person name="Studholme D.J."/>
        </authorList>
    </citation>
    <scope>NUCLEOTIDE SEQUENCE [LARGE SCALE GENOMIC DNA]</scope>
    <source>
        <strain evidence="1 2">NJM0002</strain>
    </source>
</reference>